<reference evidence="1" key="1">
    <citation type="submission" date="2014-09" db="EMBL/GenBank/DDBJ databases">
        <authorList>
            <person name="Magalhaes I.L.F."/>
            <person name="Oliveira U."/>
            <person name="Santos F.R."/>
            <person name="Vidigal T.H.D.A."/>
            <person name="Brescovit A.D."/>
            <person name="Santos A.J."/>
        </authorList>
    </citation>
    <scope>NUCLEOTIDE SEQUENCE</scope>
    <source>
        <tissue evidence="1">Shoot tissue taken approximately 20 cm above the soil surface</tissue>
    </source>
</reference>
<dbReference type="EMBL" id="GBRH01255153">
    <property type="protein sequence ID" value="JAD42742.1"/>
    <property type="molecule type" value="Transcribed_RNA"/>
</dbReference>
<accession>A0A0A9A6S4</accession>
<reference evidence="1" key="2">
    <citation type="journal article" date="2015" name="Data Brief">
        <title>Shoot transcriptome of the giant reed, Arundo donax.</title>
        <authorList>
            <person name="Barrero R.A."/>
            <person name="Guerrero F.D."/>
            <person name="Moolhuijzen P."/>
            <person name="Goolsby J.A."/>
            <person name="Tidwell J."/>
            <person name="Bellgard S.E."/>
            <person name="Bellgard M.I."/>
        </authorList>
    </citation>
    <scope>NUCLEOTIDE SEQUENCE</scope>
    <source>
        <tissue evidence="1">Shoot tissue taken approximately 20 cm above the soil surface</tissue>
    </source>
</reference>
<organism evidence="1">
    <name type="scientific">Arundo donax</name>
    <name type="common">Giant reed</name>
    <name type="synonym">Donax arundinaceus</name>
    <dbReference type="NCBI Taxonomy" id="35708"/>
    <lineage>
        <taxon>Eukaryota</taxon>
        <taxon>Viridiplantae</taxon>
        <taxon>Streptophyta</taxon>
        <taxon>Embryophyta</taxon>
        <taxon>Tracheophyta</taxon>
        <taxon>Spermatophyta</taxon>
        <taxon>Magnoliopsida</taxon>
        <taxon>Liliopsida</taxon>
        <taxon>Poales</taxon>
        <taxon>Poaceae</taxon>
        <taxon>PACMAD clade</taxon>
        <taxon>Arundinoideae</taxon>
        <taxon>Arundineae</taxon>
        <taxon>Arundo</taxon>
    </lineage>
</organism>
<evidence type="ECO:0000313" key="1">
    <source>
        <dbReference type="EMBL" id="JAD42742.1"/>
    </source>
</evidence>
<proteinExistence type="predicted"/>
<name>A0A0A9A6S4_ARUDO</name>
<protein>
    <submittedName>
        <fullName evidence="1">Uncharacterized protein</fullName>
    </submittedName>
</protein>
<sequence>MYVPWPIVFAEQRLIVCHVRSTSPAY</sequence>
<dbReference type="AlphaFoldDB" id="A0A0A9A6S4"/>